<comment type="caution">
    <text evidence="2">The sequence shown here is derived from an EMBL/GenBank/DDBJ whole genome shotgun (WGS) entry which is preliminary data.</text>
</comment>
<accession>A0A845EC38</accession>
<dbReference type="OrthoDB" id="9801593at2"/>
<evidence type="ECO:0000313" key="3">
    <source>
        <dbReference type="Proteomes" id="UP000447393"/>
    </source>
</evidence>
<dbReference type="NCBIfam" id="TIGR03605">
    <property type="entry name" value="antibiot_sagB"/>
    <property type="match status" value="1"/>
</dbReference>
<protein>
    <submittedName>
        <fullName evidence="2">SagB/ThcOx family dehydrogenase</fullName>
    </submittedName>
</protein>
<reference evidence="2 3" key="1">
    <citation type="submission" date="2019-11" db="EMBL/GenBank/DDBJ databases">
        <title>Genome sequences of 17 halophilic strains isolated from different environments.</title>
        <authorList>
            <person name="Furrow R.E."/>
        </authorList>
    </citation>
    <scope>NUCLEOTIDE SEQUENCE [LARGE SCALE GENOMIC DNA]</scope>
    <source>
        <strain evidence="2 3">22505_10_Sand</strain>
    </source>
</reference>
<dbReference type="InterPro" id="IPR052544">
    <property type="entry name" value="Bacteriocin_Proc_Enz"/>
</dbReference>
<dbReference type="PANTHER" id="PTHR43745">
    <property type="entry name" value="NITROREDUCTASE MJ1384-RELATED"/>
    <property type="match status" value="1"/>
</dbReference>
<evidence type="ECO:0000313" key="2">
    <source>
        <dbReference type="EMBL" id="MYL51669.1"/>
    </source>
</evidence>
<sequence>MDLDRFLYQLQFQSERVIPADWKPAWDDAPLPFKLYQHLQEIPLDGDLPFSLNAASLASKKGLAKLGPLLWYTYGQTRYSETATPSQEGFGVETMQAFRRFVPSGGGLYPSELYIYLKMEDVPNGIYHYDAAHHRLLLIREGNYDAYLTRALGHRCDGSQAQGFLFVTTMFWKNFFKYNSFSYRLQGLDAGALLGQWQEISSRAGFSSTVHFQFLDRPINHLLGLDEQEESIYAVVPFTLQDHSFLGKNHVSSSEWSGNIPEVKNSHYQRSINVLEYTFIEKINQQAMFDSPDQFELLKHKEDDDRNRYPIQPLPEVEPLAYDLAEACRKRHSPELDFINQTIPLKQLALLLKETVQPFSTDLYGKEDRSSLSIYGCFHGVEGLPDGAYRYDAHTHSLIEIGRGDFRLSLQKAMKVDNVNLHQVPICLHITGERTHYKKTFGYRGYRIQQMEAGMLLQRLLLTASALGMNGHPLLGYDGKACDRMYQLEGSGETTLIQIPVSYYQPRSWLVGMLT</sequence>
<organism evidence="2 3">
    <name type="scientific">Halobacillus litoralis</name>
    <dbReference type="NCBI Taxonomy" id="45668"/>
    <lineage>
        <taxon>Bacteria</taxon>
        <taxon>Bacillati</taxon>
        <taxon>Bacillota</taxon>
        <taxon>Bacilli</taxon>
        <taxon>Bacillales</taxon>
        <taxon>Bacillaceae</taxon>
        <taxon>Halobacillus</taxon>
    </lineage>
</organism>
<dbReference type="Gene3D" id="3.40.109.10">
    <property type="entry name" value="NADH Oxidase"/>
    <property type="match status" value="2"/>
</dbReference>
<evidence type="ECO:0000259" key="1">
    <source>
        <dbReference type="Pfam" id="PF00881"/>
    </source>
</evidence>
<name>A0A845EC38_9BACI</name>
<dbReference type="Pfam" id="PF00881">
    <property type="entry name" value="Nitroreductase"/>
    <property type="match status" value="1"/>
</dbReference>
<dbReference type="InterPro" id="IPR029479">
    <property type="entry name" value="Nitroreductase"/>
</dbReference>
<dbReference type="SUPFAM" id="SSF55469">
    <property type="entry name" value="FMN-dependent nitroreductase-like"/>
    <property type="match status" value="1"/>
</dbReference>
<gene>
    <name evidence="2" type="ORF">GLV98_19560</name>
</gene>
<dbReference type="CDD" id="cd02142">
    <property type="entry name" value="McbC_SagB-like_oxidoreductase"/>
    <property type="match status" value="2"/>
</dbReference>
<dbReference type="AlphaFoldDB" id="A0A845EC38"/>
<dbReference type="Proteomes" id="UP000447393">
    <property type="component" value="Unassembled WGS sequence"/>
</dbReference>
<dbReference type="InterPro" id="IPR000415">
    <property type="entry name" value="Nitroreductase-like"/>
</dbReference>
<dbReference type="EMBL" id="WMEZ01000015">
    <property type="protein sequence ID" value="MYL51669.1"/>
    <property type="molecule type" value="Genomic_DNA"/>
</dbReference>
<dbReference type="GO" id="GO:0016491">
    <property type="term" value="F:oxidoreductase activity"/>
    <property type="evidence" value="ECO:0007669"/>
    <property type="project" value="InterPro"/>
</dbReference>
<dbReference type="RefSeq" id="WP_160917663.1">
    <property type="nucleotide sequence ID" value="NZ_WMEZ01000015.1"/>
</dbReference>
<feature type="domain" description="Nitroreductase" evidence="1">
    <location>
        <begin position="388"/>
        <end position="501"/>
    </location>
</feature>
<dbReference type="PANTHER" id="PTHR43745:SF2">
    <property type="entry name" value="NITROREDUCTASE MJ1384-RELATED"/>
    <property type="match status" value="1"/>
</dbReference>
<dbReference type="InterPro" id="IPR020051">
    <property type="entry name" value="SagB-type_dehydrogenase"/>
</dbReference>
<proteinExistence type="predicted"/>